<keyword evidence="8 10" id="KW-0472">Membrane</keyword>
<dbReference type="SMART" id="SM01091">
    <property type="entry name" value="CorC_HlyC"/>
    <property type="match status" value="1"/>
</dbReference>
<dbReference type="PROSITE" id="PS51371">
    <property type="entry name" value="CBS"/>
    <property type="match status" value="1"/>
</dbReference>
<evidence type="ECO:0000256" key="1">
    <source>
        <dbReference type="ARBA" id="ARBA00004651"/>
    </source>
</evidence>
<keyword evidence="4 10" id="KW-0812">Transmembrane</keyword>
<evidence type="ECO:0000256" key="3">
    <source>
        <dbReference type="ARBA" id="ARBA00022475"/>
    </source>
</evidence>
<organism evidence="14 15">
    <name type="scientific">Spiribacter salilacus</name>
    <dbReference type="NCBI Taxonomy" id="2664894"/>
    <lineage>
        <taxon>Bacteria</taxon>
        <taxon>Pseudomonadati</taxon>
        <taxon>Pseudomonadota</taxon>
        <taxon>Gammaproteobacteria</taxon>
        <taxon>Chromatiales</taxon>
        <taxon>Ectothiorhodospiraceae</taxon>
        <taxon>Spiribacter</taxon>
    </lineage>
</organism>
<feature type="transmembrane region" description="Helical" evidence="11">
    <location>
        <begin position="62"/>
        <end position="86"/>
    </location>
</feature>
<dbReference type="Pfam" id="PF01595">
    <property type="entry name" value="CNNM"/>
    <property type="match status" value="1"/>
</dbReference>
<evidence type="ECO:0000256" key="7">
    <source>
        <dbReference type="ARBA" id="ARBA00023122"/>
    </source>
</evidence>
<protein>
    <submittedName>
        <fullName evidence="14">DUF21 domain-containing protein</fullName>
    </submittedName>
</protein>
<proteinExistence type="inferred from homology"/>
<evidence type="ECO:0000313" key="14">
    <source>
        <dbReference type="EMBL" id="MRH78766.1"/>
    </source>
</evidence>
<dbReference type="InterPro" id="IPR016169">
    <property type="entry name" value="FAD-bd_PCMH_sub2"/>
</dbReference>
<feature type="transmembrane region" description="Helical" evidence="11">
    <location>
        <begin position="124"/>
        <end position="145"/>
    </location>
</feature>
<dbReference type="SUPFAM" id="SSF54631">
    <property type="entry name" value="CBS-domain pair"/>
    <property type="match status" value="1"/>
</dbReference>
<accession>A0A6N7QQT4</accession>
<evidence type="ECO:0000259" key="13">
    <source>
        <dbReference type="PROSITE" id="PS51846"/>
    </source>
</evidence>
<evidence type="ECO:0000259" key="12">
    <source>
        <dbReference type="PROSITE" id="PS51371"/>
    </source>
</evidence>
<dbReference type="InterPro" id="IPR046342">
    <property type="entry name" value="CBS_dom_sf"/>
</dbReference>
<keyword evidence="6 10" id="KW-1133">Transmembrane helix</keyword>
<dbReference type="CDD" id="cd04590">
    <property type="entry name" value="CBS_pair_CorC_HlyC_assoc"/>
    <property type="match status" value="1"/>
</dbReference>
<dbReference type="InterPro" id="IPR044751">
    <property type="entry name" value="Ion_transp-like_CBS"/>
</dbReference>
<comment type="similarity">
    <text evidence="2">Belongs to the UPF0053 family.</text>
</comment>
<name>A0A6N7QQT4_9GAMM</name>
<feature type="transmembrane region" description="Helical" evidence="11">
    <location>
        <begin position="6"/>
        <end position="33"/>
    </location>
</feature>
<evidence type="ECO:0000256" key="11">
    <source>
        <dbReference type="SAM" id="Phobius"/>
    </source>
</evidence>
<sequence length="428" mass="47116">MDAIPLSALFGILIGLIILSACFSSSETALMMLNRYRLRHLARDGHRGARRAEKLLKRPDRLIGIILLGNNFVNITASAVATLIALRLGGEGALAAATGLLTLVILIFAEVAPKTLAALRPERIAFPAAWILGPLLRVLYPLVWLTNLIANSILRIFGIKPDQEGHSTLSREELRTVVNEAGAMIPQRHQSMLLSILDLDKATVEDIMIPRNELSAINLEDDWATIREQIIRSAYTRLPVHEGPIDNIQGVLHVRRSLAAMVTGEMGPEQLRESLMTPYFIPEGTPLHVQMLNFQSAKRRMGLIVDEYGDLTGLVTIDDILEEIVGEFTTDPAENIKDIHPQPDGSFLAVGSASVRELNRLLGWTVPADGPKTLNGLILEYLETIPEPGTSFLIDRHPVTVLQTEENRVKVARLQPPVKPVSDRGSAR</sequence>
<dbReference type="EMBL" id="WJPP01000004">
    <property type="protein sequence ID" value="MRH78766.1"/>
    <property type="molecule type" value="Genomic_DNA"/>
</dbReference>
<evidence type="ECO:0000256" key="6">
    <source>
        <dbReference type="ARBA" id="ARBA00022989"/>
    </source>
</evidence>
<dbReference type="GO" id="GO:0005886">
    <property type="term" value="C:plasma membrane"/>
    <property type="evidence" value="ECO:0007669"/>
    <property type="project" value="UniProtKB-SubCell"/>
</dbReference>
<evidence type="ECO:0000256" key="2">
    <source>
        <dbReference type="ARBA" id="ARBA00006337"/>
    </source>
</evidence>
<dbReference type="InterPro" id="IPR002550">
    <property type="entry name" value="CNNM"/>
</dbReference>
<dbReference type="Gene3D" id="3.10.580.10">
    <property type="entry name" value="CBS-domain"/>
    <property type="match status" value="1"/>
</dbReference>
<evidence type="ECO:0000256" key="4">
    <source>
        <dbReference type="ARBA" id="ARBA00022692"/>
    </source>
</evidence>
<gene>
    <name evidence="14" type="ORF">GH984_08610</name>
</gene>
<dbReference type="Pfam" id="PF03471">
    <property type="entry name" value="CorC_HlyC"/>
    <property type="match status" value="1"/>
</dbReference>
<dbReference type="PANTHER" id="PTHR22777:SF32">
    <property type="entry name" value="UPF0053 INNER MEMBRANE PROTEIN YFJD"/>
    <property type="match status" value="1"/>
</dbReference>
<dbReference type="NCBIfam" id="NF008604">
    <property type="entry name" value="PRK11573.1"/>
    <property type="match status" value="1"/>
</dbReference>
<dbReference type="Proteomes" id="UP000433788">
    <property type="component" value="Unassembled WGS sequence"/>
</dbReference>
<dbReference type="Gene3D" id="3.30.465.10">
    <property type="match status" value="1"/>
</dbReference>
<evidence type="ECO:0000256" key="5">
    <source>
        <dbReference type="ARBA" id="ARBA00022737"/>
    </source>
</evidence>
<dbReference type="GO" id="GO:0050660">
    <property type="term" value="F:flavin adenine dinucleotide binding"/>
    <property type="evidence" value="ECO:0007669"/>
    <property type="project" value="InterPro"/>
</dbReference>
<keyword evidence="5" id="KW-0677">Repeat</keyword>
<dbReference type="RefSeq" id="WP_153719794.1">
    <property type="nucleotide sequence ID" value="NZ_WJPP01000004.1"/>
</dbReference>
<feature type="transmembrane region" description="Helical" evidence="11">
    <location>
        <begin position="92"/>
        <end position="112"/>
    </location>
</feature>
<dbReference type="PANTHER" id="PTHR22777">
    <property type="entry name" value="HEMOLYSIN-RELATED"/>
    <property type="match status" value="1"/>
</dbReference>
<keyword evidence="7 9" id="KW-0129">CBS domain</keyword>
<dbReference type="AlphaFoldDB" id="A0A6N7QQT4"/>
<comment type="caution">
    <text evidence="14">The sequence shown here is derived from an EMBL/GenBank/DDBJ whole genome shotgun (WGS) entry which is preliminary data.</text>
</comment>
<comment type="subcellular location">
    <subcellularLocation>
        <location evidence="1">Cell membrane</location>
        <topology evidence="1">Multi-pass membrane protein</topology>
    </subcellularLocation>
</comment>
<dbReference type="InterPro" id="IPR036318">
    <property type="entry name" value="FAD-bd_PCMH-like_sf"/>
</dbReference>
<evidence type="ECO:0000256" key="10">
    <source>
        <dbReference type="PROSITE-ProRule" id="PRU01193"/>
    </source>
</evidence>
<feature type="domain" description="CBS" evidence="12">
    <location>
        <begin position="266"/>
        <end position="330"/>
    </location>
</feature>
<keyword evidence="15" id="KW-1185">Reference proteome</keyword>
<dbReference type="InterPro" id="IPR005170">
    <property type="entry name" value="Transptr-assoc_dom"/>
</dbReference>
<reference evidence="14 15" key="1">
    <citation type="submission" date="2019-11" db="EMBL/GenBank/DDBJ databases">
        <authorList>
            <person name="Zhang X.Y."/>
        </authorList>
    </citation>
    <scope>NUCLEOTIDE SEQUENCE [LARGE SCALE GENOMIC DNA]</scope>
    <source>
        <strain evidence="14 15">C176</strain>
    </source>
</reference>
<evidence type="ECO:0000313" key="15">
    <source>
        <dbReference type="Proteomes" id="UP000433788"/>
    </source>
</evidence>
<dbReference type="SUPFAM" id="SSF56176">
    <property type="entry name" value="FAD-binding/transporter-associated domain-like"/>
    <property type="match status" value="1"/>
</dbReference>
<dbReference type="InterPro" id="IPR000644">
    <property type="entry name" value="CBS_dom"/>
</dbReference>
<keyword evidence="3" id="KW-1003">Cell membrane</keyword>
<dbReference type="Pfam" id="PF00571">
    <property type="entry name" value="CBS"/>
    <property type="match status" value="1"/>
</dbReference>
<evidence type="ECO:0000256" key="9">
    <source>
        <dbReference type="PROSITE-ProRule" id="PRU00703"/>
    </source>
</evidence>
<feature type="domain" description="CNNM transmembrane" evidence="13">
    <location>
        <begin position="2"/>
        <end position="198"/>
    </location>
</feature>
<evidence type="ECO:0000256" key="8">
    <source>
        <dbReference type="ARBA" id="ARBA00023136"/>
    </source>
</evidence>
<dbReference type="PROSITE" id="PS51846">
    <property type="entry name" value="CNNM"/>
    <property type="match status" value="1"/>
</dbReference>